<evidence type="ECO:0000256" key="2">
    <source>
        <dbReference type="ARBA" id="ARBA00003444"/>
    </source>
</evidence>
<dbReference type="EMBL" id="MLJW01000368">
    <property type="protein sequence ID" value="OIQ88549.1"/>
    <property type="molecule type" value="Genomic_DNA"/>
</dbReference>
<comment type="pathway">
    <text evidence="3">Cofactor biosynthesis; adenosylcobalamin biosynthesis.</text>
</comment>
<evidence type="ECO:0000256" key="6">
    <source>
        <dbReference type="ARBA" id="ARBA00022898"/>
    </source>
</evidence>
<keyword evidence="7 11" id="KW-0456">Lyase</keyword>
<evidence type="ECO:0000256" key="9">
    <source>
        <dbReference type="ARBA" id="ARBA00048531"/>
    </source>
</evidence>
<dbReference type="InterPro" id="IPR005860">
    <property type="entry name" value="CobD"/>
</dbReference>
<evidence type="ECO:0000256" key="4">
    <source>
        <dbReference type="ARBA" id="ARBA00012285"/>
    </source>
</evidence>
<dbReference type="Gene3D" id="3.90.1150.10">
    <property type="entry name" value="Aspartate Aminotransferase, domain 1"/>
    <property type="match status" value="1"/>
</dbReference>
<evidence type="ECO:0000256" key="8">
    <source>
        <dbReference type="ARBA" id="ARBA00029996"/>
    </source>
</evidence>
<evidence type="ECO:0000259" key="10">
    <source>
        <dbReference type="Pfam" id="PF00155"/>
    </source>
</evidence>
<comment type="caution">
    <text evidence="11">The sequence shown here is derived from an EMBL/GenBank/DDBJ whole genome shotgun (WGS) entry which is preliminary data.</text>
</comment>
<evidence type="ECO:0000256" key="1">
    <source>
        <dbReference type="ARBA" id="ARBA00001933"/>
    </source>
</evidence>
<comment type="cofactor">
    <cofactor evidence="1">
        <name>pyridoxal 5'-phosphate</name>
        <dbReference type="ChEBI" id="CHEBI:597326"/>
    </cofactor>
</comment>
<name>A0A1J5RK90_9ZZZZ</name>
<sequence length="324" mass="35338">MLEHGGRLNAAAVRFGIEPQRWLDLSTGINPEGWPLVDVPAQAWRRLPEDDDALESAASSCFGCSSILATAGSQAAIQALPKLRPQSRVDVLAPSYAEHAHAWSQAGHTVRSWDGQTLADDVDVLVLVNPNNPTGTSRDPAQLLRWHDALRARGGWLVVDEAYVDACPELSLVAHASTPGLIVLRSLGKFFGLAGARIGFVIAEPRILRALREHLGPWPICGAARWLATQALRDTEWQFAERRRLTRRSARLAEILSRHGLPPSADTALFQWVPTPAATRIEHALGRCGVLVRSFSDPAGLRFGLPGAEGEWVRLDKALSQIRP</sequence>
<dbReference type="InterPro" id="IPR015422">
    <property type="entry name" value="PyrdxlP-dep_Trfase_small"/>
</dbReference>
<dbReference type="InterPro" id="IPR004839">
    <property type="entry name" value="Aminotransferase_I/II_large"/>
</dbReference>
<accession>A0A1J5RK90</accession>
<evidence type="ECO:0000256" key="3">
    <source>
        <dbReference type="ARBA" id="ARBA00004953"/>
    </source>
</evidence>
<dbReference type="GO" id="GO:0009236">
    <property type="term" value="P:cobalamin biosynthetic process"/>
    <property type="evidence" value="ECO:0007669"/>
    <property type="project" value="UniProtKB-UniPathway"/>
</dbReference>
<dbReference type="NCBIfam" id="TIGR01140">
    <property type="entry name" value="L_thr_O3P_dcar"/>
    <property type="match status" value="1"/>
</dbReference>
<dbReference type="InterPro" id="IPR004838">
    <property type="entry name" value="NHTrfase_class1_PyrdxlP-BS"/>
</dbReference>
<dbReference type="GO" id="GO:0048472">
    <property type="term" value="F:threonine-phosphate decarboxylase activity"/>
    <property type="evidence" value="ECO:0007669"/>
    <property type="project" value="UniProtKB-EC"/>
</dbReference>
<dbReference type="EC" id="4.1.1.81" evidence="4"/>
<evidence type="ECO:0000256" key="5">
    <source>
        <dbReference type="ARBA" id="ARBA00022573"/>
    </source>
</evidence>
<dbReference type="PANTHER" id="PTHR42885:SF1">
    <property type="entry name" value="THREONINE-PHOSPHATE DECARBOXYLASE"/>
    <property type="match status" value="1"/>
</dbReference>
<gene>
    <name evidence="11" type="primary">cobD_7</name>
    <name evidence="11" type="ORF">GALL_295800</name>
</gene>
<dbReference type="GO" id="GO:0030170">
    <property type="term" value="F:pyridoxal phosphate binding"/>
    <property type="evidence" value="ECO:0007669"/>
    <property type="project" value="InterPro"/>
</dbReference>
<dbReference type="PROSITE" id="PS00105">
    <property type="entry name" value="AA_TRANSFER_CLASS_1"/>
    <property type="match status" value="1"/>
</dbReference>
<feature type="domain" description="Aminotransferase class I/classII large" evidence="10">
    <location>
        <begin position="57"/>
        <end position="299"/>
    </location>
</feature>
<dbReference type="AlphaFoldDB" id="A0A1J5RK90"/>
<comment type="function">
    <text evidence="2">Decarboxylates L-threonine-O-3-phosphate to yield (R)-1-amino-2-propanol O-2-phosphate, the precursor for the linkage between the nucleotide loop and the corrin ring in cobalamin.</text>
</comment>
<comment type="catalytic activity">
    <reaction evidence="9">
        <text>O-phospho-L-threonine + H(+) = (R)-1-aminopropan-2-yl phosphate + CO2</text>
        <dbReference type="Rhea" id="RHEA:11492"/>
        <dbReference type="ChEBI" id="CHEBI:15378"/>
        <dbReference type="ChEBI" id="CHEBI:16526"/>
        <dbReference type="ChEBI" id="CHEBI:58563"/>
        <dbReference type="ChEBI" id="CHEBI:58675"/>
        <dbReference type="EC" id="4.1.1.81"/>
    </reaction>
</comment>
<dbReference type="CDD" id="cd00609">
    <property type="entry name" value="AAT_like"/>
    <property type="match status" value="1"/>
</dbReference>
<dbReference type="Pfam" id="PF00155">
    <property type="entry name" value="Aminotran_1_2"/>
    <property type="match status" value="1"/>
</dbReference>
<proteinExistence type="predicted"/>
<keyword evidence="6" id="KW-0663">Pyridoxal phosphate</keyword>
<dbReference type="InterPro" id="IPR015424">
    <property type="entry name" value="PyrdxlP-dep_Trfase"/>
</dbReference>
<evidence type="ECO:0000256" key="7">
    <source>
        <dbReference type="ARBA" id="ARBA00023239"/>
    </source>
</evidence>
<organism evidence="11">
    <name type="scientific">mine drainage metagenome</name>
    <dbReference type="NCBI Taxonomy" id="410659"/>
    <lineage>
        <taxon>unclassified sequences</taxon>
        <taxon>metagenomes</taxon>
        <taxon>ecological metagenomes</taxon>
    </lineage>
</organism>
<dbReference type="PANTHER" id="PTHR42885">
    <property type="entry name" value="HISTIDINOL-PHOSPHATE AMINOTRANSFERASE-RELATED"/>
    <property type="match status" value="1"/>
</dbReference>
<reference evidence="11" key="1">
    <citation type="submission" date="2016-10" db="EMBL/GenBank/DDBJ databases">
        <title>Sequence of Gallionella enrichment culture.</title>
        <authorList>
            <person name="Poehlein A."/>
            <person name="Muehling M."/>
            <person name="Daniel R."/>
        </authorList>
    </citation>
    <scope>NUCLEOTIDE SEQUENCE</scope>
</reference>
<keyword evidence="5" id="KW-0169">Cobalamin biosynthesis</keyword>
<evidence type="ECO:0000313" key="11">
    <source>
        <dbReference type="EMBL" id="OIQ88549.1"/>
    </source>
</evidence>
<dbReference type="SUPFAM" id="SSF53383">
    <property type="entry name" value="PLP-dependent transferases"/>
    <property type="match status" value="1"/>
</dbReference>
<dbReference type="Gene3D" id="3.40.640.10">
    <property type="entry name" value="Type I PLP-dependent aspartate aminotransferase-like (Major domain)"/>
    <property type="match status" value="1"/>
</dbReference>
<dbReference type="InterPro" id="IPR015421">
    <property type="entry name" value="PyrdxlP-dep_Trfase_major"/>
</dbReference>
<dbReference type="UniPathway" id="UPA00148"/>
<protein>
    <recommendedName>
        <fullName evidence="4">threonine-phosphate decarboxylase</fullName>
        <ecNumber evidence="4">4.1.1.81</ecNumber>
    </recommendedName>
    <alternativeName>
        <fullName evidence="8">L-threonine-O-3-phosphate decarboxylase</fullName>
    </alternativeName>
</protein>